<name>A0A532UZI1_UNCL8</name>
<dbReference type="NCBIfam" id="TIGR04514">
    <property type="entry name" value="GWxTD_dom"/>
    <property type="match status" value="1"/>
</dbReference>
<evidence type="ECO:0000259" key="2">
    <source>
        <dbReference type="Pfam" id="PF20094"/>
    </source>
</evidence>
<dbReference type="EMBL" id="NJBN01000005">
    <property type="protein sequence ID" value="TKJ40363.1"/>
    <property type="molecule type" value="Genomic_DNA"/>
</dbReference>
<protein>
    <recommendedName>
        <fullName evidence="2">GWxTD domain-containing protein</fullName>
    </recommendedName>
</protein>
<gene>
    <name evidence="3" type="ORF">CEE37_08530</name>
</gene>
<proteinExistence type="predicted"/>
<evidence type="ECO:0000313" key="3">
    <source>
        <dbReference type="EMBL" id="TKJ40363.1"/>
    </source>
</evidence>
<keyword evidence="1" id="KW-1133">Transmembrane helix</keyword>
<dbReference type="InterPro" id="IPR030959">
    <property type="entry name" value="GWxTD_dom"/>
</dbReference>
<dbReference type="PROSITE" id="PS51257">
    <property type="entry name" value="PROKAR_LIPOPROTEIN"/>
    <property type="match status" value="1"/>
</dbReference>
<evidence type="ECO:0000256" key="1">
    <source>
        <dbReference type="SAM" id="Phobius"/>
    </source>
</evidence>
<sequence>MHRSQLSSLVGILSFSILVIGCSFLAKFNNPLTPQDELVADIWPILTGAEKKEIRKLQTVESAQSFIDKFWDDLDPTPDTKINEFRVEYETRLNYVHIHYPYKRGWTHSDRARVYLIYGPPEDIHFEPWLRDLDYKGIDVKAWEIWVYPKMIASTLPPTSFNQIDPHLMQFVFADYSGVGRYIQVYSNVPGEKTDSRFLGNL</sequence>
<organism evidence="3 4">
    <name type="scientific">candidate division LCP-89 bacterium B3_LCP</name>
    <dbReference type="NCBI Taxonomy" id="2012998"/>
    <lineage>
        <taxon>Bacteria</taxon>
        <taxon>Pseudomonadati</taxon>
        <taxon>Bacteria division LCP-89</taxon>
    </lineage>
</organism>
<dbReference type="AlphaFoldDB" id="A0A532UZI1"/>
<feature type="transmembrane region" description="Helical" evidence="1">
    <location>
        <begin position="6"/>
        <end position="26"/>
    </location>
</feature>
<keyword evidence="1" id="KW-0472">Membrane</keyword>
<dbReference type="Pfam" id="PF20094">
    <property type="entry name" value="GWxTD_dom"/>
    <property type="match status" value="1"/>
</dbReference>
<keyword evidence="1" id="KW-0812">Transmembrane</keyword>
<evidence type="ECO:0000313" key="4">
    <source>
        <dbReference type="Proteomes" id="UP000319619"/>
    </source>
</evidence>
<reference evidence="3 4" key="1">
    <citation type="submission" date="2017-06" db="EMBL/GenBank/DDBJ databases">
        <title>Novel microbial phyla capable of carbon fixation and sulfur reduction in deep-sea sediments.</title>
        <authorList>
            <person name="Huang J."/>
            <person name="Baker B."/>
            <person name="Wang Y."/>
        </authorList>
    </citation>
    <scope>NUCLEOTIDE SEQUENCE [LARGE SCALE GENOMIC DNA]</scope>
    <source>
        <strain evidence="3">B3_LCP</strain>
    </source>
</reference>
<accession>A0A532UZI1</accession>
<feature type="domain" description="GWxTD" evidence="2">
    <location>
        <begin position="50"/>
        <end position="126"/>
    </location>
</feature>
<comment type="caution">
    <text evidence="3">The sequence shown here is derived from an EMBL/GenBank/DDBJ whole genome shotgun (WGS) entry which is preliminary data.</text>
</comment>
<dbReference type="Proteomes" id="UP000319619">
    <property type="component" value="Unassembled WGS sequence"/>
</dbReference>